<comment type="caution">
    <text evidence="3">The sequence shown here is derived from an EMBL/GenBank/DDBJ whole genome shotgun (WGS) entry which is preliminary data.</text>
</comment>
<evidence type="ECO:0000313" key="4">
    <source>
        <dbReference type="Proteomes" id="UP001153269"/>
    </source>
</evidence>
<keyword evidence="2" id="KW-0812">Transmembrane</keyword>
<evidence type="ECO:0000256" key="1">
    <source>
        <dbReference type="SAM" id="MobiDB-lite"/>
    </source>
</evidence>
<evidence type="ECO:0000256" key="2">
    <source>
        <dbReference type="SAM" id="Phobius"/>
    </source>
</evidence>
<keyword evidence="2" id="KW-0472">Membrane</keyword>
<dbReference type="AlphaFoldDB" id="A0A9N7YQX5"/>
<protein>
    <submittedName>
        <fullName evidence="3">Uncharacterized protein</fullName>
    </submittedName>
</protein>
<dbReference type="EMBL" id="CADEAL010001680">
    <property type="protein sequence ID" value="CAB1434620.1"/>
    <property type="molecule type" value="Genomic_DNA"/>
</dbReference>
<reference evidence="3" key="1">
    <citation type="submission" date="2020-03" db="EMBL/GenBank/DDBJ databases">
        <authorList>
            <person name="Weist P."/>
        </authorList>
    </citation>
    <scope>NUCLEOTIDE SEQUENCE</scope>
</reference>
<keyword evidence="4" id="KW-1185">Reference proteome</keyword>
<feature type="transmembrane region" description="Helical" evidence="2">
    <location>
        <begin position="205"/>
        <end position="224"/>
    </location>
</feature>
<keyword evidence="2" id="KW-1133">Transmembrane helix</keyword>
<sequence>MIDAVSGAPTKSRGSFSTYLDGSSSGICARRPRRNRWQERRLFAEVNEGRMMKPCHRPAAAAAAALLCGNNAYVLGLVCQRSEAGAPALPLAAAKTNTPTVAHTLSHNPGGYANMQRGGGGGYTSTRSPGCQRVSPGALCQIRARPPSADIKGGYRPWFGPPAAAEDLQMLFFFYKWDVVTVECRGGARFRTLFAVTERRSRPSFLLLFLLLFLSGLIQGRRIFFIHAGLRKHVVWPGDQQRSFGDTSMGAVGQNLIRAEVSMWFSLVGGVAQQKKRFPL</sequence>
<proteinExistence type="predicted"/>
<feature type="region of interest" description="Disordered" evidence="1">
    <location>
        <begin position="1"/>
        <end position="26"/>
    </location>
</feature>
<dbReference type="Proteomes" id="UP001153269">
    <property type="component" value="Unassembled WGS sequence"/>
</dbReference>
<gene>
    <name evidence="3" type="ORF">PLEPLA_LOCUS22669</name>
</gene>
<organism evidence="3 4">
    <name type="scientific">Pleuronectes platessa</name>
    <name type="common">European plaice</name>
    <dbReference type="NCBI Taxonomy" id="8262"/>
    <lineage>
        <taxon>Eukaryota</taxon>
        <taxon>Metazoa</taxon>
        <taxon>Chordata</taxon>
        <taxon>Craniata</taxon>
        <taxon>Vertebrata</taxon>
        <taxon>Euteleostomi</taxon>
        <taxon>Actinopterygii</taxon>
        <taxon>Neopterygii</taxon>
        <taxon>Teleostei</taxon>
        <taxon>Neoteleostei</taxon>
        <taxon>Acanthomorphata</taxon>
        <taxon>Carangaria</taxon>
        <taxon>Pleuronectiformes</taxon>
        <taxon>Pleuronectoidei</taxon>
        <taxon>Pleuronectidae</taxon>
        <taxon>Pleuronectes</taxon>
    </lineage>
</organism>
<accession>A0A9N7YQX5</accession>
<evidence type="ECO:0000313" key="3">
    <source>
        <dbReference type="EMBL" id="CAB1434620.1"/>
    </source>
</evidence>
<feature type="compositionally biased region" description="Polar residues" evidence="1">
    <location>
        <begin position="12"/>
        <end position="26"/>
    </location>
</feature>
<name>A0A9N7YQX5_PLEPL</name>